<evidence type="ECO:0000313" key="3">
    <source>
        <dbReference type="EMBL" id="WPU90907.1"/>
    </source>
</evidence>
<organism evidence="3 4">
    <name type="scientific">Mucilaginibacter sabulilitoris</name>
    <dbReference type="NCBI Taxonomy" id="1173583"/>
    <lineage>
        <taxon>Bacteria</taxon>
        <taxon>Pseudomonadati</taxon>
        <taxon>Bacteroidota</taxon>
        <taxon>Sphingobacteriia</taxon>
        <taxon>Sphingobacteriales</taxon>
        <taxon>Sphingobacteriaceae</taxon>
        <taxon>Mucilaginibacter</taxon>
    </lineage>
</organism>
<dbReference type="InterPro" id="IPR045957">
    <property type="entry name" value="DUF6377"/>
</dbReference>
<dbReference type="SUPFAM" id="SSF48452">
    <property type="entry name" value="TPR-like"/>
    <property type="match status" value="1"/>
</dbReference>
<keyword evidence="4" id="KW-1185">Reference proteome</keyword>
<dbReference type="EMBL" id="CP139558">
    <property type="protein sequence ID" value="WPU90907.1"/>
    <property type="molecule type" value="Genomic_DNA"/>
</dbReference>
<keyword evidence="1" id="KW-0812">Transmembrane</keyword>
<evidence type="ECO:0000256" key="1">
    <source>
        <dbReference type="SAM" id="Phobius"/>
    </source>
</evidence>
<dbReference type="InterPro" id="IPR011990">
    <property type="entry name" value="TPR-like_helical_dom_sf"/>
</dbReference>
<evidence type="ECO:0000259" key="2">
    <source>
        <dbReference type="Pfam" id="PF19904"/>
    </source>
</evidence>
<dbReference type="Pfam" id="PF19904">
    <property type="entry name" value="DUF6377"/>
    <property type="match status" value="1"/>
</dbReference>
<feature type="transmembrane region" description="Helical" evidence="1">
    <location>
        <begin position="325"/>
        <end position="348"/>
    </location>
</feature>
<evidence type="ECO:0000313" key="4">
    <source>
        <dbReference type="Proteomes" id="UP001324380"/>
    </source>
</evidence>
<accession>A0ABZ0TER5</accession>
<name>A0ABZ0TER5_9SPHI</name>
<gene>
    <name evidence="3" type="ORF">SNE25_16430</name>
</gene>
<sequence>MKVLLSVFFFIIVSCNAKCKEYTDSLLRVLKSEILKKKIYDGEKDRHIKKLKETLASVPKSDFYTQYAICDKLYQEYKDFIFDSAHVYTEKLLALSRKMNDLPKLYESKIKLGTIQSSWGMFKETFECLSQIDVNQAPDSVKLRYYELKSKAYTRQALYNTDEFYSPSNRAESIKALTAAIRLSKPGSYEKYRHLAELCTIYGQNDKATAYCVKLLNSNLPTYHERAMIAHDLSNLTTGPQKIRLITLAAIYDIRSSTKETLAIFTLGKILMDEGKIEDAEILLQEALDQANIYGNKMHKIEIVAILTTLSAQKLINSENKKNEILTYLITILSIAIAGVVFISVVVYTRLKRVKRREAIVSEKNQHLDGLNKKLSEDAQIKEEYIGYFFDVISGYILKLEKIKRNTERKIKIQNYEELLHLANQIDIKQERHILFHTFDNIFLKLFPNFITSFNALLKPEDQIWPKDNEILNTNLRIFALMRLGIKDTQTIANILQSAVSTIYTYKTRIKSKALVHGDDFENKIMEINFVDIESVHS</sequence>
<dbReference type="Proteomes" id="UP001324380">
    <property type="component" value="Chromosome"/>
</dbReference>
<dbReference type="Gene3D" id="1.25.40.10">
    <property type="entry name" value="Tetratricopeptide repeat domain"/>
    <property type="match status" value="1"/>
</dbReference>
<dbReference type="PROSITE" id="PS51257">
    <property type="entry name" value="PROKAR_LIPOPROTEIN"/>
    <property type="match status" value="1"/>
</dbReference>
<keyword evidence="1" id="KW-0472">Membrane</keyword>
<protein>
    <submittedName>
        <fullName evidence="3">DUF6377 domain-containing protein</fullName>
    </submittedName>
</protein>
<reference evidence="3 4" key="1">
    <citation type="submission" date="2023-11" db="EMBL/GenBank/DDBJ databases">
        <title>Analysis of the Genomes of Mucilaginibacter gossypii cycad 4 and M. sabulilitoris SNA2: microbes with the potential for plant growth promotion.</title>
        <authorList>
            <person name="Hirsch A.M."/>
            <person name="Humm E."/>
            <person name="Rubbi M."/>
            <person name="Del Vecchio G."/>
            <person name="Ha S.M."/>
            <person name="Pellegrini M."/>
            <person name="Gunsalus R.P."/>
        </authorList>
    </citation>
    <scope>NUCLEOTIDE SEQUENCE [LARGE SCALE GENOMIC DNA]</scope>
    <source>
        <strain evidence="3 4">SNA2</strain>
    </source>
</reference>
<feature type="domain" description="DUF6377" evidence="2">
    <location>
        <begin position="253"/>
        <end position="493"/>
    </location>
</feature>
<keyword evidence="1" id="KW-1133">Transmembrane helix</keyword>
<proteinExistence type="predicted"/>
<dbReference type="RefSeq" id="WP_321560078.1">
    <property type="nucleotide sequence ID" value="NZ_CP139558.1"/>
</dbReference>